<feature type="compositionally biased region" description="Basic and acidic residues" evidence="1">
    <location>
        <begin position="322"/>
        <end position="335"/>
    </location>
</feature>
<evidence type="ECO:0000313" key="2">
    <source>
        <dbReference type="EMBL" id="KAF7994956.1"/>
    </source>
</evidence>
<evidence type="ECO:0000313" key="3">
    <source>
        <dbReference type="Proteomes" id="UP000639338"/>
    </source>
</evidence>
<feature type="compositionally biased region" description="Basic residues" evidence="1">
    <location>
        <begin position="228"/>
        <end position="243"/>
    </location>
</feature>
<protein>
    <recommendedName>
        <fullName evidence="4">Histidine-rich glycoprotein-like</fullName>
    </recommendedName>
</protein>
<name>A0A834XZ66_APHGI</name>
<accession>A0A834XZ66</accession>
<proteinExistence type="predicted"/>
<dbReference type="Proteomes" id="UP000639338">
    <property type="component" value="Unassembled WGS sequence"/>
</dbReference>
<comment type="caution">
    <text evidence="2">The sequence shown here is derived from an EMBL/GenBank/DDBJ whole genome shotgun (WGS) entry which is preliminary data.</text>
</comment>
<keyword evidence="3" id="KW-1185">Reference proteome</keyword>
<evidence type="ECO:0008006" key="4">
    <source>
        <dbReference type="Google" id="ProtNLM"/>
    </source>
</evidence>
<organism evidence="2 3">
    <name type="scientific">Aphidius gifuensis</name>
    <name type="common">Parasitoid wasp</name>
    <dbReference type="NCBI Taxonomy" id="684658"/>
    <lineage>
        <taxon>Eukaryota</taxon>
        <taxon>Metazoa</taxon>
        <taxon>Ecdysozoa</taxon>
        <taxon>Arthropoda</taxon>
        <taxon>Hexapoda</taxon>
        <taxon>Insecta</taxon>
        <taxon>Pterygota</taxon>
        <taxon>Neoptera</taxon>
        <taxon>Endopterygota</taxon>
        <taxon>Hymenoptera</taxon>
        <taxon>Apocrita</taxon>
        <taxon>Ichneumonoidea</taxon>
        <taxon>Braconidae</taxon>
        <taxon>Aphidiinae</taxon>
        <taxon>Aphidius</taxon>
    </lineage>
</organism>
<feature type="region of interest" description="Disordered" evidence="1">
    <location>
        <begin position="228"/>
        <end position="341"/>
    </location>
</feature>
<dbReference type="AlphaFoldDB" id="A0A834XZ66"/>
<sequence>MRKAQRHYKLLTLSIPDTLDCSELSGKTWILILVGFAVGTADAEYQDPRTRNHNQKIALQFDQSSGNNILRRVPRDINTARMIIDKTANKTPKQKPLAEVNLLAQEFSSLRQVKKNNIPNDKFPAVPVKLETVAAEASDRIDFLEAGRYNGPYQRDGHHHSYHGHKHGHHHGHEHKEGHHHKHGHEHKHEHHQDHKHAHHEEHKINLGKNIFINRKSILKLIFIHKNKGHHHKHGHEHHSHHQHHEEHKHHGEHHHHHKHSHHNEHHHHHEHHHVNEHHHHHSHKEEHEHGHHHGHHHKHHEDHKHGHEEHHGHKHDHHHKGYGEHEEHEEHDFNEGGYNFDATENREAFSFPGNPVVQANDEIGLLDIQKHGASAQERLPIVAV</sequence>
<dbReference type="EMBL" id="JACMRX010000002">
    <property type="protein sequence ID" value="KAF7994956.1"/>
    <property type="molecule type" value="Genomic_DNA"/>
</dbReference>
<gene>
    <name evidence="2" type="ORF">HCN44_004428</name>
</gene>
<reference evidence="2 3" key="1">
    <citation type="submission" date="2020-08" db="EMBL/GenBank/DDBJ databases">
        <title>Aphidius gifuensis genome sequencing and assembly.</title>
        <authorList>
            <person name="Du Z."/>
        </authorList>
    </citation>
    <scope>NUCLEOTIDE SEQUENCE [LARGE SCALE GENOMIC DNA]</scope>
    <source>
        <strain evidence="2">YNYX2018</strain>
        <tissue evidence="2">Adults</tissue>
    </source>
</reference>
<feature type="compositionally biased region" description="Basic residues" evidence="1">
    <location>
        <begin position="157"/>
        <end position="198"/>
    </location>
</feature>
<evidence type="ECO:0000256" key="1">
    <source>
        <dbReference type="SAM" id="MobiDB-lite"/>
    </source>
</evidence>
<feature type="region of interest" description="Disordered" evidence="1">
    <location>
        <begin position="151"/>
        <end position="202"/>
    </location>
</feature>
<dbReference type="OrthoDB" id="7700604at2759"/>
<feature type="compositionally biased region" description="Basic residues" evidence="1">
    <location>
        <begin position="291"/>
        <end position="303"/>
    </location>
</feature>
<feature type="compositionally biased region" description="Basic residues" evidence="1">
    <location>
        <begin position="251"/>
        <end position="283"/>
    </location>
</feature>